<evidence type="ECO:0000256" key="9">
    <source>
        <dbReference type="SAM" id="Coils"/>
    </source>
</evidence>
<keyword evidence="8" id="KW-0966">Cell projection</keyword>
<evidence type="ECO:0000256" key="6">
    <source>
        <dbReference type="ARBA" id="ARBA00023054"/>
    </source>
</evidence>
<organism evidence="10">
    <name type="scientific">Timema genevievae</name>
    <name type="common">Walking stick</name>
    <dbReference type="NCBI Taxonomy" id="629358"/>
    <lineage>
        <taxon>Eukaryota</taxon>
        <taxon>Metazoa</taxon>
        <taxon>Ecdysozoa</taxon>
        <taxon>Arthropoda</taxon>
        <taxon>Hexapoda</taxon>
        <taxon>Insecta</taxon>
        <taxon>Pterygota</taxon>
        <taxon>Neoptera</taxon>
        <taxon>Polyneoptera</taxon>
        <taxon>Phasmatodea</taxon>
        <taxon>Timematodea</taxon>
        <taxon>Timematoidea</taxon>
        <taxon>Timematidae</taxon>
        <taxon>Timema</taxon>
    </lineage>
</organism>
<dbReference type="AlphaFoldDB" id="A0A7R9K4J4"/>
<proteinExistence type="predicted"/>
<dbReference type="PANTHER" id="PTHR14885:SF1">
    <property type="entry name" value="CILIA- AND FLAGELLA-ASSOCIATED PROTEIN 43"/>
    <property type="match status" value="1"/>
</dbReference>
<keyword evidence="3" id="KW-0963">Cytoplasm</keyword>
<protein>
    <submittedName>
        <fullName evidence="10">Uncharacterized protein</fullName>
    </submittedName>
</protein>
<dbReference type="Pfam" id="PF25828">
    <property type="entry name" value="CC_Cfap43"/>
    <property type="match status" value="1"/>
</dbReference>
<evidence type="ECO:0000256" key="4">
    <source>
        <dbReference type="ARBA" id="ARBA00022574"/>
    </source>
</evidence>
<gene>
    <name evidence="10" type="ORF">TGEB3V08_LOCUS8776</name>
</gene>
<evidence type="ECO:0000313" key="10">
    <source>
        <dbReference type="EMBL" id="CAD7603418.1"/>
    </source>
</evidence>
<keyword evidence="5" id="KW-0677">Repeat</keyword>
<reference evidence="10" key="1">
    <citation type="submission" date="2020-11" db="EMBL/GenBank/DDBJ databases">
        <authorList>
            <person name="Tran Van P."/>
        </authorList>
    </citation>
    <scope>NUCLEOTIDE SEQUENCE</scope>
</reference>
<feature type="coiled-coil region" evidence="9">
    <location>
        <begin position="57"/>
        <end position="84"/>
    </location>
</feature>
<dbReference type="PANTHER" id="PTHR14885">
    <property type="entry name" value="CILIA- AND FLAGELLA-ASSOCIATED PROTEIN 43-RELATED"/>
    <property type="match status" value="1"/>
</dbReference>
<evidence type="ECO:0000256" key="1">
    <source>
        <dbReference type="ARBA" id="ARBA00004138"/>
    </source>
</evidence>
<keyword evidence="4" id="KW-0853">WD repeat</keyword>
<evidence type="ECO:0000256" key="5">
    <source>
        <dbReference type="ARBA" id="ARBA00022737"/>
    </source>
</evidence>
<dbReference type="GO" id="GO:0060271">
    <property type="term" value="P:cilium assembly"/>
    <property type="evidence" value="ECO:0007669"/>
    <property type="project" value="TreeGrafter"/>
</dbReference>
<dbReference type="EMBL" id="OE843561">
    <property type="protein sequence ID" value="CAD7603418.1"/>
    <property type="molecule type" value="Genomic_DNA"/>
</dbReference>
<name>A0A7R9K4J4_TIMGE</name>
<evidence type="ECO:0000256" key="2">
    <source>
        <dbReference type="ARBA" id="ARBA00004245"/>
    </source>
</evidence>
<evidence type="ECO:0000256" key="3">
    <source>
        <dbReference type="ARBA" id="ARBA00022490"/>
    </source>
</evidence>
<keyword evidence="6 9" id="KW-0175">Coiled coil</keyword>
<dbReference type="GO" id="GO:0005930">
    <property type="term" value="C:axoneme"/>
    <property type="evidence" value="ECO:0007669"/>
    <property type="project" value="TreeGrafter"/>
</dbReference>
<sequence length="171" mass="19413">MEEAKEGKFRSVIPIVTEKYQEWNEVTGVRVATSHAMVTSPGKTQIGVPVRPHVSPSEQAILDLKMAEEEAHRLAEKADNFRELALIDMMNGVLEVRWEDEIKKDIPLPKCMEGRTYAIASGMEGEDVRCGLRKGGGRRLLWPQEGEGRMMWPQETQERMYDVASGRRDDV</sequence>
<accession>A0A7R9K4J4</accession>
<evidence type="ECO:0000256" key="7">
    <source>
        <dbReference type="ARBA" id="ARBA00023212"/>
    </source>
</evidence>
<comment type="subcellular location">
    <subcellularLocation>
        <location evidence="1">Cell projection</location>
        <location evidence="1">Cilium</location>
    </subcellularLocation>
    <subcellularLocation>
        <location evidence="2">Cytoplasm</location>
        <location evidence="2">Cytoskeleton</location>
    </subcellularLocation>
</comment>
<evidence type="ECO:0000256" key="8">
    <source>
        <dbReference type="ARBA" id="ARBA00023273"/>
    </source>
</evidence>
<keyword evidence="7" id="KW-0206">Cytoskeleton</keyword>